<evidence type="ECO:0000256" key="1">
    <source>
        <dbReference type="SAM" id="Phobius"/>
    </source>
</evidence>
<proteinExistence type="predicted"/>
<keyword evidence="1" id="KW-0812">Transmembrane</keyword>
<dbReference type="EMBL" id="GBRH01213498">
    <property type="protein sequence ID" value="JAD84397.1"/>
    <property type="molecule type" value="Transcribed_RNA"/>
</dbReference>
<name>A0A0A9DKV2_ARUDO</name>
<accession>A0A0A9DKV2</accession>
<organism evidence="2">
    <name type="scientific">Arundo donax</name>
    <name type="common">Giant reed</name>
    <name type="synonym">Donax arundinaceus</name>
    <dbReference type="NCBI Taxonomy" id="35708"/>
    <lineage>
        <taxon>Eukaryota</taxon>
        <taxon>Viridiplantae</taxon>
        <taxon>Streptophyta</taxon>
        <taxon>Embryophyta</taxon>
        <taxon>Tracheophyta</taxon>
        <taxon>Spermatophyta</taxon>
        <taxon>Magnoliopsida</taxon>
        <taxon>Liliopsida</taxon>
        <taxon>Poales</taxon>
        <taxon>Poaceae</taxon>
        <taxon>PACMAD clade</taxon>
        <taxon>Arundinoideae</taxon>
        <taxon>Arundineae</taxon>
        <taxon>Arundo</taxon>
    </lineage>
</organism>
<evidence type="ECO:0000313" key="2">
    <source>
        <dbReference type="EMBL" id="JAD84397.1"/>
    </source>
</evidence>
<keyword evidence="1" id="KW-0472">Membrane</keyword>
<dbReference type="AlphaFoldDB" id="A0A0A9DKV2"/>
<keyword evidence="1" id="KW-1133">Transmembrane helix</keyword>
<sequence length="173" mass="20830">MIWLLYYLLLNGMKKLQLSCPKVLSTATMLLWIRLKMQNLLVLAMGTEELAIGRCILWSNKRPYLKRQNHHHRHQSSTTMMKFQVKQTTTWMRLIHWNLRQKVKLNFKLKVKWCQYLPSMLKHLKFGQLILLFHSILITLFLNLLLKEQLIFPVCRMLILLRFHGPIFQIIHP</sequence>
<protein>
    <submittedName>
        <fullName evidence="2">Uncharacterized protein</fullName>
    </submittedName>
</protein>
<reference evidence="2" key="1">
    <citation type="submission" date="2014-09" db="EMBL/GenBank/DDBJ databases">
        <authorList>
            <person name="Magalhaes I.L.F."/>
            <person name="Oliveira U."/>
            <person name="Santos F.R."/>
            <person name="Vidigal T.H.D.A."/>
            <person name="Brescovit A.D."/>
            <person name="Santos A.J."/>
        </authorList>
    </citation>
    <scope>NUCLEOTIDE SEQUENCE</scope>
    <source>
        <tissue evidence="2">Shoot tissue taken approximately 20 cm above the soil surface</tissue>
    </source>
</reference>
<reference evidence="2" key="2">
    <citation type="journal article" date="2015" name="Data Brief">
        <title>Shoot transcriptome of the giant reed, Arundo donax.</title>
        <authorList>
            <person name="Barrero R.A."/>
            <person name="Guerrero F.D."/>
            <person name="Moolhuijzen P."/>
            <person name="Goolsby J.A."/>
            <person name="Tidwell J."/>
            <person name="Bellgard S.E."/>
            <person name="Bellgard M.I."/>
        </authorList>
    </citation>
    <scope>NUCLEOTIDE SEQUENCE</scope>
    <source>
        <tissue evidence="2">Shoot tissue taken approximately 20 cm above the soil surface</tissue>
    </source>
</reference>
<feature type="transmembrane region" description="Helical" evidence="1">
    <location>
        <begin position="126"/>
        <end position="146"/>
    </location>
</feature>